<name>A0A1H6UUY2_9MICO</name>
<organism evidence="5 6">
    <name type="scientific">Demequina mangrovi</name>
    <dbReference type="NCBI Taxonomy" id="1043493"/>
    <lineage>
        <taxon>Bacteria</taxon>
        <taxon>Bacillati</taxon>
        <taxon>Actinomycetota</taxon>
        <taxon>Actinomycetes</taxon>
        <taxon>Micrococcales</taxon>
        <taxon>Demequinaceae</taxon>
        <taxon>Demequina</taxon>
    </lineage>
</organism>
<dbReference type="EMBL" id="FNZI01000001">
    <property type="protein sequence ID" value="SEI92140.1"/>
    <property type="molecule type" value="Genomic_DNA"/>
</dbReference>
<keyword evidence="6" id="KW-1185">Reference proteome</keyword>
<dbReference type="GO" id="GO:0000976">
    <property type="term" value="F:transcription cis-regulatory region binding"/>
    <property type="evidence" value="ECO:0007669"/>
    <property type="project" value="TreeGrafter"/>
</dbReference>
<keyword evidence="3" id="KW-0804">Transcription</keyword>
<dbReference type="STRING" id="1043493.SAMN05421637_0420"/>
<dbReference type="Pfam" id="PF13377">
    <property type="entry name" value="Peripla_BP_3"/>
    <property type="match status" value="1"/>
</dbReference>
<keyword evidence="1" id="KW-0805">Transcription regulation</keyword>
<dbReference type="CDD" id="cd06267">
    <property type="entry name" value="PBP1_LacI_sugar_binding-like"/>
    <property type="match status" value="1"/>
</dbReference>
<accession>A0A1H6UUY2</accession>
<dbReference type="InterPro" id="IPR028082">
    <property type="entry name" value="Peripla_BP_I"/>
</dbReference>
<evidence type="ECO:0000256" key="1">
    <source>
        <dbReference type="ARBA" id="ARBA00023015"/>
    </source>
</evidence>
<dbReference type="CDD" id="cd01392">
    <property type="entry name" value="HTH_LacI"/>
    <property type="match status" value="1"/>
</dbReference>
<dbReference type="Pfam" id="PF00356">
    <property type="entry name" value="LacI"/>
    <property type="match status" value="1"/>
</dbReference>
<proteinExistence type="predicted"/>
<dbReference type="InterPro" id="IPR010982">
    <property type="entry name" value="Lambda_DNA-bd_dom_sf"/>
</dbReference>
<dbReference type="PANTHER" id="PTHR30146">
    <property type="entry name" value="LACI-RELATED TRANSCRIPTIONAL REPRESSOR"/>
    <property type="match status" value="1"/>
</dbReference>
<sequence length="332" mass="35019">MSTPSRSAPTIVDVAREAGVSKSLVSLAIRGDAGVSDATRTRILDVADRLGYHSNALARGLVKGRTQVVGLLVSDLSNPYFADVVEGIEEDATATGLGTVIGHGRGSAEVLARRLDEMLDLGVDGVIVISAMLDAETLDRAAARRPLVMVGRPFDAPRRVSVVRNHDEHGAQAAVGHLLGLGHTRIVHVASSRRAAATARRSSYKETMRAAGLEPQVVEAADGGVSQALDLVARDGGPTACFAGNDRIGTALIHDALERRIDVPGAISVVGYDNSEVGRLVRPALTTVEQPREAMGREAMRLLLSRIDGDREVAEVTLEPRLVVRASTGTAR</sequence>
<evidence type="ECO:0000259" key="4">
    <source>
        <dbReference type="PROSITE" id="PS50932"/>
    </source>
</evidence>
<evidence type="ECO:0000313" key="6">
    <source>
        <dbReference type="Proteomes" id="UP000183315"/>
    </source>
</evidence>
<dbReference type="SUPFAM" id="SSF53822">
    <property type="entry name" value="Periplasmic binding protein-like I"/>
    <property type="match status" value="1"/>
</dbReference>
<reference evidence="6" key="1">
    <citation type="submission" date="2016-10" db="EMBL/GenBank/DDBJ databases">
        <authorList>
            <person name="Varghese N."/>
        </authorList>
    </citation>
    <scope>NUCLEOTIDE SEQUENCE [LARGE SCALE GENOMIC DNA]</scope>
    <source>
        <strain evidence="6">DSM 24868</strain>
    </source>
</reference>
<dbReference type="GO" id="GO:0003700">
    <property type="term" value="F:DNA-binding transcription factor activity"/>
    <property type="evidence" value="ECO:0007669"/>
    <property type="project" value="TreeGrafter"/>
</dbReference>
<dbReference type="RefSeq" id="WP_042212604.1">
    <property type="nucleotide sequence ID" value="NZ_BBLU01000002.1"/>
</dbReference>
<gene>
    <name evidence="5" type="ORF">SAMN05421637_0420</name>
</gene>
<feature type="domain" description="HTH lacI-type" evidence="4">
    <location>
        <begin position="9"/>
        <end position="63"/>
    </location>
</feature>
<dbReference type="Gene3D" id="3.40.50.2300">
    <property type="match status" value="2"/>
</dbReference>
<evidence type="ECO:0000313" key="5">
    <source>
        <dbReference type="EMBL" id="SEI92140.1"/>
    </source>
</evidence>
<protein>
    <submittedName>
        <fullName evidence="5">Transcriptional regulator, LacI family</fullName>
    </submittedName>
</protein>
<dbReference type="SMART" id="SM00354">
    <property type="entry name" value="HTH_LACI"/>
    <property type="match status" value="1"/>
</dbReference>
<dbReference type="SUPFAM" id="SSF47413">
    <property type="entry name" value="lambda repressor-like DNA-binding domains"/>
    <property type="match status" value="1"/>
</dbReference>
<dbReference type="InterPro" id="IPR046335">
    <property type="entry name" value="LacI/GalR-like_sensor"/>
</dbReference>
<dbReference type="eggNOG" id="COG1609">
    <property type="taxonomic scope" value="Bacteria"/>
</dbReference>
<dbReference type="PROSITE" id="PS50932">
    <property type="entry name" value="HTH_LACI_2"/>
    <property type="match status" value="1"/>
</dbReference>
<dbReference type="Gene3D" id="1.10.260.40">
    <property type="entry name" value="lambda repressor-like DNA-binding domains"/>
    <property type="match status" value="1"/>
</dbReference>
<evidence type="ECO:0000256" key="3">
    <source>
        <dbReference type="ARBA" id="ARBA00023163"/>
    </source>
</evidence>
<evidence type="ECO:0000256" key="2">
    <source>
        <dbReference type="ARBA" id="ARBA00023125"/>
    </source>
</evidence>
<dbReference type="InterPro" id="IPR000843">
    <property type="entry name" value="HTH_LacI"/>
</dbReference>
<dbReference type="PANTHER" id="PTHR30146:SF153">
    <property type="entry name" value="LACTOSE OPERON REPRESSOR"/>
    <property type="match status" value="1"/>
</dbReference>
<keyword evidence="2" id="KW-0238">DNA-binding</keyword>
<dbReference type="AlphaFoldDB" id="A0A1H6UUY2"/>
<dbReference type="Proteomes" id="UP000183315">
    <property type="component" value="Unassembled WGS sequence"/>
</dbReference>